<evidence type="ECO:0000256" key="14">
    <source>
        <dbReference type="RuleBase" id="RU003661"/>
    </source>
</evidence>
<dbReference type="GO" id="GO:0015986">
    <property type="term" value="P:proton motive force-driven ATP synthesis"/>
    <property type="evidence" value="ECO:0007669"/>
    <property type="project" value="InterPro"/>
</dbReference>
<dbReference type="GO" id="GO:0045259">
    <property type="term" value="C:proton-transporting ATP synthase complex"/>
    <property type="evidence" value="ECO:0007669"/>
    <property type="project" value="UniProtKB-KW"/>
</dbReference>
<dbReference type="RefSeq" id="YP_006303654.2">
    <property type="nucleotide sequence ID" value="NC_017902.2"/>
</dbReference>
<geneLocation type="mitochondrion" evidence="16"/>
<keyword evidence="5 14" id="KW-0812">Transmembrane</keyword>
<keyword evidence="4 14" id="KW-0138">CF(0)</keyword>
<feature type="transmembrane region" description="Helical" evidence="15">
    <location>
        <begin position="12"/>
        <end position="34"/>
    </location>
</feature>
<evidence type="ECO:0000256" key="1">
    <source>
        <dbReference type="ARBA" id="ARBA00004304"/>
    </source>
</evidence>
<evidence type="ECO:0000256" key="5">
    <source>
        <dbReference type="ARBA" id="ARBA00022692"/>
    </source>
</evidence>
<evidence type="ECO:0000313" key="16">
    <source>
        <dbReference type="EMBL" id="AEK53201.2"/>
    </source>
</evidence>
<dbReference type="GO" id="GO:0015078">
    <property type="term" value="F:proton transmembrane transporter activity"/>
    <property type="evidence" value="ECO:0007669"/>
    <property type="project" value="InterPro"/>
</dbReference>
<evidence type="ECO:0000256" key="12">
    <source>
        <dbReference type="ARBA" id="ARBA00053067"/>
    </source>
</evidence>
<dbReference type="PANTHER" id="PTHR39937:SF1">
    <property type="entry name" value="ATP SYNTHASE PROTEIN 8"/>
    <property type="match status" value="1"/>
</dbReference>
<evidence type="ECO:0000256" key="3">
    <source>
        <dbReference type="ARBA" id="ARBA00022448"/>
    </source>
</evidence>
<evidence type="ECO:0000256" key="8">
    <source>
        <dbReference type="ARBA" id="ARBA00023065"/>
    </source>
</evidence>
<reference evidence="16" key="1">
    <citation type="submission" date="2013-01" db="EMBL/GenBank/DDBJ databases">
        <title>Systematic placement and phylogenetic interrelationships of mugilid fishes (Teleostei: Mugiliformes) based on mitochondrial genomes.</title>
        <authorList>
            <person name="Xia R."/>
            <person name="Durand J.-D."/>
            <person name="Fu C."/>
        </authorList>
    </citation>
    <scope>NUCLEOTIDE SEQUENCE</scope>
</reference>
<dbReference type="InterPro" id="IPR001421">
    <property type="entry name" value="ATP8_metazoa"/>
</dbReference>
<evidence type="ECO:0000256" key="11">
    <source>
        <dbReference type="ARBA" id="ARBA00023310"/>
    </source>
</evidence>
<keyword evidence="7 15" id="KW-1133">Transmembrane helix</keyword>
<dbReference type="EMBL" id="JF911717">
    <property type="protein sequence ID" value="AEK53201.2"/>
    <property type="molecule type" value="Genomic_DNA"/>
</dbReference>
<evidence type="ECO:0000256" key="9">
    <source>
        <dbReference type="ARBA" id="ARBA00023128"/>
    </source>
</evidence>
<evidence type="ECO:0000256" key="2">
    <source>
        <dbReference type="ARBA" id="ARBA00008892"/>
    </source>
</evidence>
<organism evidence="16">
    <name type="scientific">Moolgarda cunnesius</name>
    <name type="common">Longarm mullet</name>
    <name type="synonym">Valamugil cunnesius</name>
    <dbReference type="NCBI Taxonomy" id="1111463"/>
    <lineage>
        <taxon>Eukaryota</taxon>
        <taxon>Metazoa</taxon>
        <taxon>Chordata</taxon>
        <taxon>Craniata</taxon>
        <taxon>Vertebrata</taxon>
        <taxon>Euteleostomi</taxon>
        <taxon>Actinopterygii</taxon>
        <taxon>Neopterygii</taxon>
        <taxon>Teleostei</taxon>
        <taxon>Neoteleostei</taxon>
        <taxon>Acanthomorphata</taxon>
        <taxon>Ovalentaria</taxon>
        <taxon>Mugilomorphae</taxon>
        <taxon>Mugilidae</taxon>
        <taxon>Moolgarda</taxon>
    </lineage>
</organism>
<accession>I1T2H9</accession>
<dbReference type="GeneID" id="12850707"/>
<evidence type="ECO:0000256" key="10">
    <source>
        <dbReference type="ARBA" id="ARBA00023136"/>
    </source>
</evidence>
<keyword evidence="8 14" id="KW-0406">Ion transport</keyword>
<protein>
    <recommendedName>
        <fullName evidence="14">ATP synthase complex subunit 8</fullName>
    </recommendedName>
</protein>
<dbReference type="InterPro" id="IPR050635">
    <property type="entry name" value="ATPase_protein_8"/>
</dbReference>
<dbReference type="PANTHER" id="PTHR39937">
    <property type="entry name" value="ATP SYNTHASE PROTEIN 8"/>
    <property type="match status" value="1"/>
</dbReference>
<evidence type="ECO:0000256" key="6">
    <source>
        <dbReference type="ARBA" id="ARBA00022781"/>
    </source>
</evidence>
<proteinExistence type="inferred from homology"/>
<comment type="subunit">
    <text evidence="13">Component of the ATP synthase complex composed at least of ATP5F1A/subunit alpha, ATP5F1B/subunit beta, ATP5MC1/subunit c (homooctomer), MT-ATP6/subunit a, MT-ATP8/subunit 8, ATP5ME/subunit e, ATP5MF/subunit f, ATP5MG/subunit g, ATP5MK/subunit k, ATP5MJ/subunit j, ATP5F1C/subunit gamma, ATP5F1D/subunit delta, ATP5F1E/subunit epsilon, ATP5PF/subunit F6, ATP5PB/subunit b, ATP5PD/subunit d, ATP5PO/subunit OSCP. ATP synthase complex consists of a soluble F(1) head domain (subunits alpha(3) and beta(3)) - the catalytic core - and a membrane F(0) domain - the membrane proton channel (subunits c, a, 8, e, f, g, k and j). These two domains are linked by a central stalk (subunits gamma, delta, and epsilon) rotating inside the F1 region and a stationary peripheral stalk (subunits F6, b, d, and OSCP).</text>
</comment>
<keyword evidence="9 14" id="KW-0496">Mitochondrion</keyword>
<name>I1T2H9_MOOCU</name>
<dbReference type="Pfam" id="PF00895">
    <property type="entry name" value="ATP-synt_8"/>
    <property type="match status" value="1"/>
</dbReference>
<comment type="function">
    <text evidence="12">Subunit 8, of the mitochondrial membrane ATP synthase complex (F(1)F(0) ATP synthase or Complex V) that produces ATP from ADP in the presence of a proton gradient across the membrane which is generated by electron transport complexes of the respiratory chain. ATP synthase complex consist of a soluble F(1) head domain - the catalytic core - and a membrane F(1) domain - the membrane proton channel. These two domains are linked by a central stalk rotating inside the F(1) region and a stationary peripheral stalk. During catalysis, ATP synthesis in the catalytic domain of F(1) is coupled via a rotary mechanism of the central stalk subunits to proton translocation. In vivo, can only synthesize ATP although its ATP hydrolase activity can be activated artificially in vitro. Part of the complex F(0) domain.</text>
</comment>
<keyword evidence="3 14" id="KW-0813">Transport</keyword>
<keyword evidence="6 14" id="KW-0375">Hydrogen ion transport</keyword>
<evidence type="ECO:0000256" key="7">
    <source>
        <dbReference type="ARBA" id="ARBA00022989"/>
    </source>
</evidence>
<comment type="similarity">
    <text evidence="2 14">Belongs to the ATPase protein 8 family.</text>
</comment>
<evidence type="ECO:0000256" key="13">
    <source>
        <dbReference type="ARBA" id="ARBA00064647"/>
    </source>
</evidence>
<gene>
    <name evidence="16" type="primary">ATP8</name>
</gene>
<dbReference type="CTD" id="4509"/>
<evidence type="ECO:0000256" key="15">
    <source>
        <dbReference type="SAM" id="Phobius"/>
    </source>
</evidence>
<sequence length="55" mass="6544">MPQLNPDPWLLIFAFSWLSFLALFPSKMLTYAFLWDPISQNMQNSYTLDWAWTQG</sequence>
<keyword evidence="11" id="KW-0066">ATP synthesis</keyword>
<dbReference type="GO" id="GO:0031966">
    <property type="term" value="C:mitochondrial membrane"/>
    <property type="evidence" value="ECO:0007669"/>
    <property type="project" value="UniProtKB-SubCell"/>
</dbReference>
<dbReference type="AlphaFoldDB" id="I1T2H9"/>
<comment type="subcellular location">
    <subcellularLocation>
        <location evidence="1 14">Mitochondrion membrane</location>
        <topology evidence="1 14">Single-pass membrane protein</topology>
    </subcellularLocation>
</comment>
<evidence type="ECO:0000256" key="4">
    <source>
        <dbReference type="ARBA" id="ARBA00022547"/>
    </source>
</evidence>
<keyword evidence="10 15" id="KW-0472">Membrane</keyword>